<evidence type="ECO:0000313" key="4">
    <source>
        <dbReference type="Proteomes" id="UP000029641"/>
    </source>
</evidence>
<reference evidence="5" key="1">
    <citation type="journal article" date="2014" name="Genome Announc.">
        <title>Draft Genome Sequence of Marine Flavobacterium Jejuia pallidilutea Strain 11shimoA1 and Pigmentation Mutants.</title>
        <authorList>
            <person name="Takatani N."/>
            <person name="Nakanishi M."/>
            <person name="Meirelles P."/>
            <person name="Mino S."/>
            <person name="Suda W."/>
            <person name="Oshima K."/>
            <person name="Hattori M."/>
            <person name="Ohkuma M."/>
            <person name="Hosokawa M."/>
            <person name="Miyashita K."/>
            <person name="Thompson F.L."/>
            <person name="Niwa A."/>
            <person name="Sawabe T."/>
            <person name="Sawabe T."/>
        </authorList>
    </citation>
    <scope>NUCLEOTIDE SEQUENCE [LARGE SCALE GENOMIC DNA]</scope>
    <source>
        <strain evidence="5">JCM 19538</strain>
    </source>
</reference>
<comment type="caution">
    <text evidence="1">The sequence shown here is derived from an EMBL/GenBank/DDBJ whole genome shotgun (WGS) entry which is preliminary data.</text>
</comment>
<dbReference type="AlphaFoldDB" id="A0A090VWT0"/>
<dbReference type="STRING" id="504487.JCM19538_1473"/>
<dbReference type="EMBL" id="BBNY01000062">
    <property type="protein sequence ID" value="GAL89929.1"/>
    <property type="molecule type" value="Genomic_DNA"/>
</dbReference>
<evidence type="ECO:0000313" key="1">
    <source>
        <dbReference type="EMBL" id="GAL69210.1"/>
    </source>
</evidence>
<name>A0A090VWT0_9FLAO</name>
<dbReference type="Proteomes" id="UP000029641">
    <property type="component" value="Unassembled WGS sequence"/>
</dbReference>
<dbReference type="Proteomes" id="UP000029646">
    <property type="component" value="Unassembled WGS sequence"/>
</dbReference>
<evidence type="ECO:0000313" key="3">
    <source>
        <dbReference type="EMBL" id="GAL89929.1"/>
    </source>
</evidence>
<protein>
    <submittedName>
        <fullName evidence="1">Uncharacterized protein</fullName>
    </submittedName>
</protein>
<dbReference type="EMBL" id="BBNS01000078">
    <property type="protein sequence ID" value="GAL73444.1"/>
    <property type="molecule type" value="Genomic_DNA"/>
</dbReference>
<proteinExistence type="predicted"/>
<accession>A0A090VWT0</accession>
<sequence>MGTAAETRYIKLKTIDELNDLSVNDFIKQAANHNGWK</sequence>
<dbReference type="EMBL" id="BBNR01000066">
    <property type="protein sequence ID" value="GAL69210.1"/>
    <property type="molecule type" value="Genomic_DNA"/>
</dbReference>
<evidence type="ECO:0000313" key="2">
    <source>
        <dbReference type="EMBL" id="GAL73444.1"/>
    </source>
</evidence>
<dbReference type="Proteomes" id="UP000030184">
    <property type="component" value="Unassembled WGS sequence"/>
</dbReference>
<evidence type="ECO:0000313" key="5">
    <source>
        <dbReference type="Proteomes" id="UP000030184"/>
    </source>
</evidence>
<gene>
    <name evidence="1" type="ORF">JCM19301_1253</name>
    <name evidence="2" type="ORF">JCM19302_2377</name>
    <name evidence="3" type="ORF">JCM19538_1473</name>
</gene>
<keyword evidence="5" id="KW-1185">Reference proteome</keyword>
<organism evidence="1 4">
    <name type="scientific">Jejuia pallidilutea</name>
    <dbReference type="NCBI Taxonomy" id="504487"/>
    <lineage>
        <taxon>Bacteria</taxon>
        <taxon>Pseudomonadati</taxon>
        <taxon>Bacteroidota</taxon>
        <taxon>Flavobacteriia</taxon>
        <taxon>Flavobacteriales</taxon>
        <taxon>Flavobacteriaceae</taxon>
        <taxon>Jejuia</taxon>
    </lineage>
</organism>